<keyword evidence="3" id="KW-1185">Reference proteome</keyword>
<gene>
    <name evidence="2" type="ORF">EV421DRAFT_107446</name>
</gene>
<comment type="caution">
    <text evidence="2">The sequence shown here is derived from an EMBL/GenBank/DDBJ whole genome shotgun (WGS) entry which is preliminary data.</text>
</comment>
<reference evidence="2" key="1">
    <citation type="submission" date="2023-06" db="EMBL/GenBank/DDBJ databases">
        <authorList>
            <consortium name="Lawrence Berkeley National Laboratory"/>
            <person name="Ahrendt S."/>
            <person name="Sahu N."/>
            <person name="Indic B."/>
            <person name="Wong-Bajracharya J."/>
            <person name="Merenyi Z."/>
            <person name="Ke H.-M."/>
            <person name="Monk M."/>
            <person name="Kocsube S."/>
            <person name="Drula E."/>
            <person name="Lipzen A."/>
            <person name="Balint B."/>
            <person name="Henrissat B."/>
            <person name="Andreopoulos B."/>
            <person name="Martin F.M."/>
            <person name="Harder C.B."/>
            <person name="Rigling D."/>
            <person name="Ford K.L."/>
            <person name="Foster G.D."/>
            <person name="Pangilinan J."/>
            <person name="Papanicolaou A."/>
            <person name="Barry K."/>
            <person name="LaButti K."/>
            <person name="Viragh M."/>
            <person name="Koriabine M."/>
            <person name="Yan M."/>
            <person name="Riley R."/>
            <person name="Champramary S."/>
            <person name="Plett K.L."/>
            <person name="Tsai I.J."/>
            <person name="Slot J."/>
            <person name="Sipos G."/>
            <person name="Plett J."/>
            <person name="Nagy L.G."/>
            <person name="Grigoriev I.V."/>
        </authorList>
    </citation>
    <scope>NUCLEOTIDE SEQUENCE</scope>
    <source>
        <strain evidence="2">FPL87.14</strain>
    </source>
</reference>
<feature type="transmembrane region" description="Helical" evidence="1">
    <location>
        <begin position="12"/>
        <end position="32"/>
    </location>
</feature>
<name>A0AA39JS99_9AGAR</name>
<protein>
    <submittedName>
        <fullName evidence="2">Uncharacterized protein</fullName>
    </submittedName>
</protein>
<keyword evidence="1" id="KW-0812">Transmembrane</keyword>
<dbReference type="Proteomes" id="UP001175226">
    <property type="component" value="Unassembled WGS sequence"/>
</dbReference>
<evidence type="ECO:0000313" key="2">
    <source>
        <dbReference type="EMBL" id="KAK0447997.1"/>
    </source>
</evidence>
<evidence type="ECO:0000256" key="1">
    <source>
        <dbReference type="SAM" id="Phobius"/>
    </source>
</evidence>
<dbReference type="AlphaFoldDB" id="A0AA39JS99"/>
<proteinExistence type="predicted"/>
<accession>A0AA39JS99</accession>
<keyword evidence="1" id="KW-1133">Transmembrane helix</keyword>
<keyword evidence="1" id="KW-0472">Membrane</keyword>
<dbReference type="EMBL" id="JAUEPT010000010">
    <property type="protein sequence ID" value="KAK0447997.1"/>
    <property type="molecule type" value="Genomic_DNA"/>
</dbReference>
<evidence type="ECO:0000313" key="3">
    <source>
        <dbReference type="Proteomes" id="UP001175226"/>
    </source>
</evidence>
<sequence length="185" mass="21832">MKSSLYVCQTWHFSFLLIDVHILSTPYLVYILHLLDRVFTSDLAVYLISHCRSITMPPRYIRGRLLKSLPQVRRVTLLYHNVSTDTHTSCLNFIFPPNVEQLDMLFSYNTAENPFDQEPCHRFYSYYRPEFYSPNRLNDYESMFVMPYIRRLTIYGANPAIVRRTITLLPALETLHTDIDLRGGI</sequence>
<organism evidence="2 3">
    <name type="scientific">Armillaria borealis</name>
    <dbReference type="NCBI Taxonomy" id="47425"/>
    <lineage>
        <taxon>Eukaryota</taxon>
        <taxon>Fungi</taxon>
        <taxon>Dikarya</taxon>
        <taxon>Basidiomycota</taxon>
        <taxon>Agaricomycotina</taxon>
        <taxon>Agaricomycetes</taxon>
        <taxon>Agaricomycetidae</taxon>
        <taxon>Agaricales</taxon>
        <taxon>Marasmiineae</taxon>
        <taxon>Physalacriaceae</taxon>
        <taxon>Armillaria</taxon>
    </lineage>
</organism>